<comment type="caution">
    <text evidence="6">The sequence shown here is derived from an EMBL/GenBank/DDBJ whole genome shotgun (WGS) entry which is preliminary data.</text>
</comment>
<dbReference type="CDD" id="cd01008">
    <property type="entry name" value="PBP2_NrtA_SsuA_CpmA_like"/>
    <property type="match status" value="1"/>
</dbReference>
<dbReference type="Pfam" id="PF09084">
    <property type="entry name" value="NMT1"/>
    <property type="match status" value="1"/>
</dbReference>
<dbReference type="Proteomes" id="UP001348641">
    <property type="component" value="Unassembled WGS sequence"/>
</dbReference>
<dbReference type="SUPFAM" id="SSF53850">
    <property type="entry name" value="Periplasmic binding protein-like II"/>
    <property type="match status" value="1"/>
</dbReference>
<evidence type="ECO:0000256" key="4">
    <source>
        <dbReference type="SAM" id="SignalP"/>
    </source>
</evidence>
<dbReference type="EMBL" id="JAUUCC010000005">
    <property type="protein sequence ID" value="MEE2049571.1"/>
    <property type="molecule type" value="Genomic_DNA"/>
</dbReference>
<dbReference type="InterPro" id="IPR015168">
    <property type="entry name" value="SsuA/THI5"/>
</dbReference>
<comment type="similarity">
    <text evidence="2">Belongs to the bacterial solute-binding protein SsuA/TauA family.</text>
</comment>
<dbReference type="RefSeq" id="WP_330156832.1">
    <property type="nucleotide sequence ID" value="NZ_BAAAJA010000014.1"/>
</dbReference>
<protein>
    <submittedName>
        <fullName evidence="6">NrtA/SsuA/CpmA family ABC transporter substrate-binding protein</fullName>
    </submittedName>
</protein>
<dbReference type="InterPro" id="IPR001638">
    <property type="entry name" value="Solute-binding_3/MltF_N"/>
</dbReference>
<accession>A0ABU7KJU4</accession>
<evidence type="ECO:0000313" key="7">
    <source>
        <dbReference type="Proteomes" id="UP001348641"/>
    </source>
</evidence>
<sequence>MPRLSQLSLAATCSSVLLLTACTGGSTVDDDVEGADAGSGSLTSINAGYVSAIDQIGLPIGTERGLFEERDLDVTLAEPFPTGVDAINALEAGDVDIIQVGTPAIAAAQEGAELSLVGNYTGSATQRSIDETAAIVAAEGSEIDGEDLSTLEGKSIGVSIGSINHLYLLGLLEDLRIDTDDVELVNTAPPDMAVALETGGIDAAVIWDPWPITITEQVEGSEIVLRGGGYIPFIGYIVTTPAFLEENPEAVEEFLAARAASDQWIRENPEDAASSAVQWLTGTDPEVAQEAMQYNVAQLDPRFSACNYLALDTVGQLLANQGEIDFDFDINDYFEPGPIVSVMEENPELFEDLQDIPEAAAIDADYNFVREIAQESCAV</sequence>
<dbReference type="PANTHER" id="PTHR30024:SF47">
    <property type="entry name" value="TAURINE-BINDING PERIPLASMIC PROTEIN"/>
    <property type="match status" value="1"/>
</dbReference>
<gene>
    <name evidence="6" type="ORF">Q8A49_03580</name>
</gene>
<evidence type="ECO:0000259" key="5">
    <source>
        <dbReference type="SMART" id="SM00062"/>
    </source>
</evidence>
<dbReference type="SMART" id="SM00062">
    <property type="entry name" value="PBPb"/>
    <property type="match status" value="1"/>
</dbReference>
<dbReference type="Gene3D" id="3.40.190.10">
    <property type="entry name" value="Periplasmic binding protein-like II"/>
    <property type="match status" value="2"/>
</dbReference>
<proteinExistence type="inferred from homology"/>
<evidence type="ECO:0000256" key="2">
    <source>
        <dbReference type="ARBA" id="ARBA00010742"/>
    </source>
</evidence>
<keyword evidence="3 4" id="KW-0732">Signal</keyword>
<dbReference type="PROSITE" id="PS51257">
    <property type="entry name" value="PROKAR_LIPOPROTEIN"/>
    <property type="match status" value="1"/>
</dbReference>
<feature type="signal peptide" evidence="4">
    <location>
        <begin position="1"/>
        <end position="21"/>
    </location>
</feature>
<name>A0ABU7KJU4_9ACTN</name>
<comment type="subcellular location">
    <subcellularLocation>
        <location evidence="1">Periplasm</location>
    </subcellularLocation>
</comment>
<organism evidence="6 7">
    <name type="scientific">Nocardiopsis tropica</name>
    <dbReference type="NCBI Taxonomy" id="109330"/>
    <lineage>
        <taxon>Bacteria</taxon>
        <taxon>Bacillati</taxon>
        <taxon>Actinomycetota</taxon>
        <taxon>Actinomycetes</taxon>
        <taxon>Streptosporangiales</taxon>
        <taxon>Nocardiopsidaceae</taxon>
        <taxon>Nocardiopsis</taxon>
    </lineage>
</organism>
<reference evidence="6 7" key="1">
    <citation type="submission" date="2023-07" db="EMBL/GenBank/DDBJ databases">
        <authorList>
            <person name="Girao M."/>
            <person name="Carvalho M.F."/>
        </authorList>
    </citation>
    <scope>NUCLEOTIDE SEQUENCE [LARGE SCALE GENOMIC DNA]</scope>
    <source>
        <strain evidence="6 7">66/93</strain>
    </source>
</reference>
<evidence type="ECO:0000256" key="3">
    <source>
        <dbReference type="ARBA" id="ARBA00022729"/>
    </source>
</evidence>
<evidence type="ECO:0000256" key="1">
    <source>
        <dbReference type="ARBA" id="ARBA00004418"/>
    </source>
</evidence>
<evidence type="ECO:0000313" key="6">
    <source>
        <dbReference type="EMBL" id="MEE2049571.1"/>
    </source>
</evidence>
<dbReference type="PANTHER" id="PTHR30024">
    <property type="entry name" value="ALIPHATIC SULFONATES-BINDING PROTEIN-RELATED"/>
    <property type="match status" value="1"/>
</dbReference>
<feature type="domain" description="Solute-binding protein family 3/N-terminal" evidence="5">
    <location>
        <begin position="57"/>
        <end position="268"/>
    </location>
</feature>
<feature type="chain" id="PRO_5046201416" evidence="4">
    <location>
        <begin position="22"/>
        <end position="379"/>
    </location>
</feature>